<dbReference type="OrthoDB" id="7346262at2"/>
<name>A0A3S3ULU9_9PROT</name>
<organism evidence="1 2">
    <name type="scientific">Hwanghaeella grinnelliae</name>
    <dbReference type="NCBI Taxonomy" id="2500179"/>
    <lineage>
        <taxon>Bacteria</taxon>
        <taxon>Pseudomonadati</taxon>
        <taxon>Pseudomonadota</taxon>
        <taxon>Alphaproteobacteria</taxon>
        <taxon>Rhodospirillales</taxon>
        <taxon>Rhodospirillaceae</taxon>
        <taxon>Hwanghaeella</taxon>
    </lineage>
</organism>
<dbReference type="PROSITE" id="PS51257">
    <property type="entry name" value="PROKAR_LIPOPROTEIN"/>
    <property type="match status" value="1"/>
</dbReference>
<proteinExistence type="predicted"/>
<dbReference type="Proteomes" id="UP000287447">
    <property type="component" value="Unassembled WGS sequence"/>
</dbReference>
<evidence type="ECO:0000313" key="2">
    <source>
        <dbReference type="Proteomes" id="UP000287447"/>
    </source>
</evidence>
<evidence type="ECO:0000313" key="1">
    <source>
        <dbReference type="EMBL" id="RVU34583.1"/>
    </source>
</evidence>
<dbReference type="AlphaFoldDB" id="A0A3S3ULU9"/>
<sequence>MKARLTLWSRKAWRKAVGPISFGISCAVAVFLLAMAFMPSTATAAEPAWHRAGGFEFSDRLGGFHILSVTGAGTVDDPIVIDQDLNGLGPFVITIRNARLAGSVAAAPILRLWVVCRVRNVAAGVWVGFDVELQEELRRPSDYWDGLSFDQTRAVDRSAFHSDRFLVGERISEPHDRVRFKNGHVNSGGAVQFHFIITDMTPRDEFYLLQEPVLLFSLFPQSVPQSLSRIRG</sequence>
<dbReference type="EMBL" id="SADE01000003">
    <property type="protein sequence ID" value="RVU34583.1"/>
    <property type="molecule type" value="Genomic_DNA"/>
</dbReference>
<gene>
    <name evidence="1" type="ORF">EOI86_17100</name>
</gene>
<dbReference type="RefSeq" id="WP_127766542.1">
    <property type="nucleotide sequence ID" value="NZ_SADE01000003.1"/>
</dbReference>
<keyword evidence="2" id="KW-1185">Reference proteome</keyword>
<accession>A0A3S3ULU9</accession>
<protein>
    <submittedName>
        <fullName evidence="1">Uncharacterized protein</fullName>
    </submittedName>
</protein>
<reference evidence="2" key="1">
    <citation type="submission" date="2019-01" db="EMBL/GenBank/DDBJ databases">
        <title>Gri0909 isolated from a small marine red alga.</title>
        <authorList>
            <person name="Kim J."/>
            <person name="Jeong S.E."/>
            <person name="Jeon C.O."/>
        </authorList>
    </citation>
    <scope>NUCLEOTIDE SEQUENCE [LARGE SCALE GENOMIC DNA]</scope>
    <source>
        <strain evidence="2">Gri0909</strain>
    </source>
</reference>
<comment type="caution">
    <text evidence="1">The sequence shown here is derived from an EMBL/GenBank/DDBJ whole genome shotgun (WGS) entry which is preliminary data.</text>
</comment>